<name>J6EPL3_TRIAS</name>
<keyword evidence="5" id="KW-0067">ATP-binding</keyword>
<dbReference type="Gene3D" id="1.10.3260.10">
    <property type="entry name" value="DNA ligase, ATP-dependent, N-terminal domain"/>
    <property type="match status" value="1"/>
</dbReference>
<keyword evidence="2 8" id="KW-0436">Ligase</keyword>
<dbReference type="PANTHER" id="PTHR45674:SF9">
    <property type="entry name" value="DNA LIGASE 3"/>
    <property type="match status" value="1"/>
</dbReference>
<dbReference type="SUPFAM" id="SSF50249">
    <property type="entry name" value="Nucleic acid-binding proteins"/>
    <property type="match status" value="1"/>
</dbReference>
<dbReference type="CDD" id="cd07900">
    <property type="entry name" value="Adenylation_DNA_ligase_I_Euk"/>
    <property type="match status" value="1"/>
</dbReference>
<evidence type="ECO:0000256" key="2">
    <source>
        <dbReference type="ARBA" id="ARBA00022598"/>
    </source>
</evidence>
<dbReference type="InterPro" id="IPR050191">
    <property type="entry name" value="ATP-dep_DNA_ligase"/>
</dbReference>
<dbReference type="InterPro" id="IPR036599">
    <property type="entry name" value="DNA_ligase_N_sf"/>
</dbReference>
<dbReference type="GO" id="GO:0003910">
    <property type="term" value="F:DNA ligase (ATP) activity"/>
    <property type="evidence" value="ECO:0007669"/>
    <property type="project" value="InterPro"/>
</dbReference>
<dbReference type="SUPFAM" id="SSF56091">
    <property type="entry name" value="DNA ligase/mRNA capping enzyme, catalytic domain"/>
    <property type="match status" value="1"/>
</dbReference>
<dbReference type="GO" id="GO:0003677">
    <property type="term" value="F:DNA binding"/>
    <property type="evidence" value="ECO:0007669"/>
    <property type="project" value="InterPro"/>
</dbReference>
<accession>J6EPL3</accession>
<dbReference type="InterPro" id="IPR012310">
    <property type="entry name" value="DNA_ligase_ATP-dep_cent"/>
</dbReference>
<evidence type="ECO:0000256" key="3">
    <source>
        <dbReference type="ARBA" id="ARBA00022705"/>
    </source>
</evidence>
<gene>
    <name evidence="8" type="ORF">A1Q1_05016</name>
</gene>
<dbReference type="GO" id="GO:0006310">
    <property type="term" value="P:DNA recombination"/>
    <property type="evidence" value="ECO:0007669"/>
    <property type="project" value="InterPro"/>
</dbReference>
<dbReference type="Proteomes" id="UP000002748">
    <property type="component" value="Unassembled WGS sequence"/>
</dbReference>
<dbReference type="InterPro" id="IPR012308">
    <property type="entry name" value="DNA_ligase_ATP-dep_N"/>
</dbReference>
<comment type="similarity">
    <text evidence="1">Belongs to the ATP-dependent DNA ligase family.</text>
</comment>
<evidence type="ECO:0000256" key="4">
    <source>
        <dbReference type="ARBA" id="ARBA00022741"/>
    </source>
</evidence>
<organism evidence="8 9">
    <name type="scientific">Trichosporon asahii var. asahii (strain ATCC 90039 / CBS 2479 / JCM 2466 / KCTC 7840 / NBRC 103889/ NCYC 2677 / UAMH 7654)</name>
    <name type="common">Yeast</name>
    <dbReference type="NCBI Taxonomy" id="1186058"/>
    <lineage>
        <taxon>Eukaryota</taxon>
        <taxon>Fungi</taxon>
        <taxon>Dikarya</taxon>
        <taxon>Basidiomycota</taxon>
        <taxon>Agaricomycotina</taxon>
        <taxon>Tremellomycetes</taxon>
        <taxon>Trichosporonales</taxon>
        <taxon>Trichosporonaceae</taxon>
        <taxon>Trichosporon</taxon>
    </lineage>
</organism>
<evidence type="ECO:0000259" key="7">
    <source>
        <dbReference type="PROSITE" id="PS50160"/>
    </source>
</evidence>
<dbReference type="EMBL" id="ALBS01000295">
    <property type="protein sequence ID" value="EJT46369.1"/>
    <property type="molecule type" value="Genomic_DNA"/>
</dbReference>
<keyword evidence="4" id="KW-0547">Nucleotide-binding</keyword>
<dbReference type="OrthoDB" id="206088at2759"/>
<evidence type="ECO:0000256" key="1">
    <source>
        <dbReference type="ARBA" id="ARBA00007572"/>
    </source>
</evidence>
<reference evidence="8 9" key="1">
    <citation type="journal article" date="2012" name="Eukaryot. Cell">
        <title>Draft genome sequence of CBS 2479, the standard type strain of Trichosporon asahii.</title>
        <authorList>
            <person name="Yang R.Y."/>
            <person name="Li H.T."/>
            <person name="Zhu H."/>
            <person name="Zhou G.P."/>
            <person name="Wang M."/>
            <person name="Wang L."/>
        </authorList>
    </citation>
    <scope>NUCLEOTIDE SEQUENCE [LARGE SCALE GENOMIC DNA]</scope>
    <source>
        <strain evidence="9">ATCC 90039 / CBS 2479 / JCM 2466 / KCTC 7840 / NCYC 2677 / UAMH 7654</strain>
    </source>
</reference>
<dbReference type="PROSITE" id="PS50160">
    <property type="entry name" value="DNA_LIGASE_A3"/>
    <property type="match status" value="1"/>
</dbReference>
<evidence type="ECO:0000256" key="5">
    <source>
        <dbReference type="ARBA" id="ARBA00022840"/>
    </source>
</evidence>
<dbReference type="Pfam" id="PF01068">
    <property type="entry name" value="DNA_ligase_A_M"/>
    <property type="match status" value="1"/>
</dbReference>
<dbReference type="Gene3D" id="3.30.470.30">
    <property type="entry name" value="DNA ligase/mRNA capping enzyme"/>
    <property type="match status" value="1"/>
</dbReference>
<dbReference type="HOGENOM" id="CLU_005138_1_0_1"/>
<comment type="caution">
    <text evidence="8">The sequence shown here is derived from an EMBL/GenBank/DDBJ whole genome shotgun (WGS) entry which is preliminary data.</text>
</comment>
<dbReference type="KEGG" id="tasa:A1Q1_05016"/>
<dbReference type="Pfam" id="PF04675">
    <property type="entry name" value="DNA_ligase_A_N"/>
    <property type="match status" value="1"/>
</dbReference>
<dbReference type="Pfam" id="PF04679">
    <property type="entry name" value="DNA_ligase_A_C"/>
    <property type="match status" value="1"/>
</dbReference>
<dbReference type="PANTHER" id="PTHR45674">
    <property type="entry name" value="DNA LIGASE 1/3 FAMILY MEMBER"/>
    <property type="match status" value="1"/>
</dbReference>
<feature type="compositionally biased region" description="Acidic residues" evidence="6">
    <location>
        <begin position="48"/>
        <end position="57"/>
    </location>
</feature>
<feature type="compositionally biased region" description="Basic and acidic residues" evidence="6">
    <location>
        <begin position="59"/>
        <end position="72"/>
    </location>
</feature>
<dbReference type="RefSeq" id="XP_014177298.1">
    <property type="nucleotide sequence ID" value="XM_014321823.1"/>
</dbReference>
<dbReference type="InterPro" id="IPR012340">
    <property type="entry name" value="NA-bd_OB-fold"/>
</dbReference>
<sequence>MPKRTAPEPSKPSKKAKGKGKAVQASLTTFLSPSKRAKRETSVVVLSDSDDDDDVIEIVETKEEAKDVKQKSQEPIPIETDEEMARRLAAEWAAEAGEPPPPSQEKEDKPVDEKPDTKPDVKEEVEPPLKPVHPIFVRSIPTSPSKPVKAEPGSNSTSVKKEPIAGPLRPRAGPAQPVDPVDFDMDSLLFNPSSVDTSGWPGGRLPYSILVGVYCQVAGTRSRIIILPSTASARITRRPRLQHVPAQQPPASDEVSGLQARDLKRLYIKSGDPGDVAFEAKTNVRTLVQPAPLIAYDVYARLLRLADIKGVQSGKQKTDIIRRLLVQARGEEVRYLIGAVRLTLLTALARAAALHEAPSELLSRVQPQPEKKKVVDPAREEVEALCADAAALVRRTYVRHPNYGDLSAGVLQGLEGLEECVPLSVGIPISPMLGSITRSLDEVYDRLGTLPFTAEAKLDGQRLQMHVRVDGPKEQDSKGGKWVERDGRRAWVRLFSRHLEDMTEKYPDICLTALELTKDLTHKRKPFPDDGFSEPSAAAMELLETPRVTSLIIDAEIVAIDKVTGEKRTFQELTNRAKKDVRVEDIKVVVDICAFDLMLINDVPLLSVPLIHRRHLLRQLLRPVRSEDPHFARFSHIENIDSNNLPDQAALRSFFDKVVEQKAEGLMVKLLDTGITETTEVIEVEEPADGIKVEEKISRKKALPATYEPDQRSAGWLKVKKDYLEGLGDSLDLVPIGAWWGNGRKAGWWSPILLAARNPESGALEAVCKCMSGFTDAFYKNLIARYPPEGSDATSTDAPLGYVETGGLVPSIWFEPKEVWEIRGAE</sequence>
<feature type="domain" description="ATP-dependent DNA ligase family profile" evidence="7">
    <location>
        <begin position="583"/>
        <end position="758"/>
    </location>
</feature>
<feature type="compositionally biased region" description="Basic and acidic residues" evidence="6">
    <location>
        <begin position="104"/>
        <end position="127"/>
    </location>
</feature>
<dbReference type="AlphaFoldDB" id="J6EPL3"/>
<dbReference type="SUPFAM" id="SSF117018">
    <property type="entry name" value="ATP-dependent DNA ligase DNA-binding domain"/>
    <property type="match status" value="1"/>
</dbReference>
<dbReference type="GO" id="GO:0005524">
    <property type="term" value="F:ATP binding"/>
    <property type="evidence" value="ECO:0007669"/>
    <property type="project" value="UniProtKB-KW"/>
</dbReference>
<evidence type="ECO:0000313" key="8">
    <source>
        <dbReference type="EMBL" id="EJT46369.1"/>
    </source>
</evidence>
<dbReference type="GeneID" id="25988528"/>
<dbReference type="InterPro" id="IPR012309">
    <property type="entry name" value="DNA_ligase_ATP-dep_C"/>
</dbReference>
<dbReference type="Gene3D" id="2.40.50.140">
    <property type="entry name" value="Nucleic acid-binding proteins"/>
    <property type="match status" value="1"/>
</dbReference>
<evidence type="ECO:0000256" key="6">
    <source>
        <dbReference type="SAM" id="MobiDB-lite"/>
    </source>
</evidence>
<dbReference type="VEuPathDB" id="FungiDB:A1Q1_05016"/>
<feature type="region of interest" description="Disordered" evidence="6">
    <location>
        <begin position="1"/>
        <end position="173"/>
    </location>
</feature>
<keyword evidence="3" id="KW-0235">DNA replication</keyword>
<dbReference type="GO" id="GO:0006281">
    <property type="term" value="P:DNA repair"/>
    <property type="evidence" value="ECO:0007669"/>
    <property type="project" value="InterPro"/>
</dbReference>
<protein>
    <submittedName>
        <fullName evidence="8">DNA ligase</fullName>
    </submittedName>
</protein>
<proteinExistence type="inferred from homology"/>
<dbReference type="GO" id="GO:0006273">
    <property type="term" value="P:lagging strand elongation"/>
    <property type="evidence" value="ECO:0007669"/>
    <property type="project" value="TreeGrafter"/>
</dbReference>
<dbReference type="GO" id="GO:0005634">
    <property type="term" value="C:nucleus"/>
    <property type="evidence" value="ECO:0007669"/>
    <property type="project" value="TreeGrafter"/>
</dbReference>
<evidence type="ECO:0000313" key="9">
    <source>
        <dbReference type="Proteomes" id="UP000002748"/>
    </source>
</evidence>